<name>E2NFI0_9BACE</name>
<sequence length="44" mass="5568">MYSFFLIYLIDTFSYVLTYYLTTKSLFLKLSHMFFLFIQQFRYL</sequence>
<comment type="caution">
    <text evidence="1">The sequence shown here is derived from an EMBL/GenBank/DDBJ whole genome shotgun (WGS) entry which is preliminary data.</text>
</comment>
<protein>
    <submittedName>
        <fullName evidence="1">Uncharacterized protein</fullName>
    </submittedName>
</protein>
<reference evidence="1 2" key="2">
    <citation type="submission" date="2009-01" db="EMBL/GenBank/DDBJ databases">
        <title>Draft genome sequence of Bacteroides cellulosilyticus (DSM 14838).</title>
        <authorList>
            <person name="Sudarsanam P."/>
            <person name="Ley R."/>
            <person name="Guruge J."/>
            <person name="Turnbaugh P.J."/>
            <person name="Mahowald M."/>
            <person name="Liep D."/>
            <person name="Gordon J."/>
        </authorList>
    </citation>
    <scope>NUCLEOTIDE SEQUENCE [LARGE SCALE GENOMIC DNA]</scope>
    <source>
        <strain evidence="1 2">DSM 14838</strain>
    </source>
</reference>
<dbReference type="AlphaFoldDB" id="E2NFI0"/>
<proteinExistence type="predicted"/>
<dbReference type="EMBL" id="ACCH01000215">
    <property type="protein sequence ID" value="EEF89336.1"/>
    <property type="molecule type" value="Genomic_DNA"/>
</dbReference>
<dbReference type="Proteomes" id="UP000003711">
    <property type="component" value="Unassembled WGS sequence"/>
</dbReference>
<evidence type="ECO:0000313" key="1">
    <source>
        <dbReference type="EMBL" id="EEF89336.1"/>
    </source>
</evidence>
<organism evidence="1 2">
    <name type="scientific">Bacteroides cellulosilyticus DSM 14838</name>
    <dbReference type="NCBI Taxonomy" id="537012"/>
    <lineage>
        <taxon>Bacteria</taxon>
        <taxon>Pseudomonadati</taxon>
        <taxon>Bacteroidota</taxon>
        <taxon>Bacteroidia</taxon>
        <taxon>Bacteroidales</taxon>
        <taxon>Bacteroidaceae</taxon>
        <taxon>Bacteroides</taxon>
    </lineage>
</organism>
<dbReference type="HOGENOM" id="CLU_3212152_0_0_10"/>
<evidence type="ECO:0000313" key="2">
    <source>
        <dbReference type="Proteomes" id="UP000003711"/>
    </source>
</evidence>
<reference evidence="1 2" key="1">
    <citation type="submission" date="2008-12" db="EMBL/GenBank/DDBJ databases">
        <authorList>
            <person name="Fulton L."/>
            <person name="Clifton S."/>
            <person name="Fulton B."/>
            <person name="Xu J."/>
            <person name="Minx P."/>
            <person name="Pepin K.H."/>
            <person name="Johnson M."/>
            <person name="Bhonagiri V."/>
            <person name="Nash W.E."/>
            <person name="Mardis E.R."/>
            <person name="Wilson R.K."/>
        </authorList>
    </citation>
    <scope>NUCLEOTIDE SEQUENCE [LARGE SCALE GENOMIC DNA]</scope>
    <source>
        <strain evidence="1 2">DSM 14838</strain>
    </source>
</reference>
<accession>E2NFI0</accession>
<gene>
    <name evidence="1" type="ORF">BACCELL_03052</name>
</gene>